<dbReference type="AlphaFoldDB" id="A0A6L2PP58"/>
<keyword evidence="3" id="KW-0132">Cell division</keyword>
<comment type="caution">
    <text evidence="8">The sequence shown here is derived from an EMBL/GenBank/DDBJ whole genome shotgun (WGS) entry which is preliminary data.</text>
</comment>
<dbReference type="InterPro" id="IPR036570">
    <property type="entry name" value="HORMA_dom_sf"/>
</dbReference>
<name>A0A6L2PP58_COPFO</name>
<dbReference type="Proteomes" id="UP000502823">
    <property type="component" value="Unassembled WGS sequence"/>
</dbReference>
<evidence type="ECO:0000256" key="5">
    <source>
        <dbReference type="ARBA" id="ARBA00023242"/>
    </source>
</evidence>
<dbReference type="PANTHER" id="PTHR11842">
    <property type="entry name" value="MITOTIC SPINDLE ASSEMBLY CHECKPOINT PROTEIN MAD2"/>
    <property type="match status" value="1"/>
</dbReference>
<comment type="subcellular location">
    <subcellularLocation>
        <location evidence="1">Nucleus</location>
    </subcellularLocation>
</comment>
<evidence type="ECO:0000313" key="9">
    <source>
        <dbReference type="Proteomes" id="UP000502823"/>
    </source>
</evidence>
<dbReference type="OrthoDB" id="1806at2759"/>
<evidence type="ECO:0000256" key="1">
    <source>
        <dbReference type="ARBA" id="ARBA00004123"/>
    </source>
</evidence>
<evidence type="ECO:0000259" key="7">
    <source>
        <dbReference type="PROSITE" id="PS50815"/>
    </source>
</evidence>
<evidence type="ECO:0000256" key="3">
    <source>
        <dbReference type="ARBA" id="ARBA00022618"/>
    </source>
</evidence>
<dbReference type="InterPro" id="IPR045091">
    <property type="entry name" value="Mad2-like"/>
</dbReference>
<evidence type="ECO:0000256" key="6">
    <source>
        <dbReference type="ARBA" id="ARBA00023306"/>
    </source>
</evidence>
<dbReference type="GO" id="GO:0005737">
    <property type="term" value="C:cytoplasm"/>
    <property type="evidence" value="ECO:0007669"/>
    <property type="project" value="TreeGrafter"/>
</dbReference>
<keyword evidence="4" id="KW-0498">Mitosis</keyword>
<dbReference type="GO" id="GO:0007094">
    <property type="term" value="P:mitotic spindle assembly checkpoint signaling"/>
    <property type="evidence" value="ECO:0007669"/>
    <property type="project" value="TreeGrafter"/>
</dbReference>
<dbReference type="InParanoid" id="A0A6L2PP58"/>
<sequence length="213" mass="24424">MASTEQQTVGSVTLKGSADIIKEYLGMYCKYYGINSILYQRGIYPPETFEPAEHFGIVVYMTTNQEIKSFLKSVLDQIQGWICEKKMRKISLIISNPSTKEVLERWDFKINYECDENGNAVGNGKTVGRKDLKLIQKEIRDVLRQISGTVSFLPLLDCLCSFDLHVYTNQGCEVPEEWDETQPCFIENAQELSLRNFSTSLHKVETHVIYKAE</sequence>
<reference evidence="9" key="1">
    <citation type="submission" date="2020-01" db="EMBL/GenBank/DDBJ databases">
        <title>Draft genome sequence of the Termite Coptotermes fromosanus.</title>
        <authorList>
            <person name="Itakura S."/>
            <person name="Yosikawa Y."/>
            <person name="Umezawa K."/>
        </authorList>
    </citation>
    <scope>NUCLEOTIDE SEQUENCE [LARGE SCALE GENOMIC DNA]</scope>
</reference>
<comment type="similarity">
    <text evidence="2">Belongs to the MAD2 family.</text>
</comment>
<organism evidence="8 9">
    <name type="scientific">Coptotermes formosanus</name>
    <name type="common">Formosan subterranean termite</name>
    <dbReference type="NCBI Taxonomy" id="36987"/>
    <lineage>
        <taxon>Eukaryota</taxon>
        <taxon>Metazoa</taxon>
        <taxon>Ecdysozoa</taxon>
        <taxon>Arthropoda</taxon>
        <taxon>Hexapoda</taxon>
        <taxon>Insecta</taxon>
        <taxon>Pterygota</taxon>
        <taxon>Neoptera</taxon>
        <taxon>Polyneoptera</taxon>
        <taxon>Dictyoptera</taxon>
        <taxon>Blattodea</taxon>
        <taxon>Blattoidea</taxon>
        <taxon>Termitoidae</taxon>
        <taxon>Rhinotermitidae</taxon>
        <taxon>Coptotermes</taxon>
    </lineage>
</organism>
<gene>
    <name evidence="8" type="ORF">Cfor_10813</name>
</gene>
<dbReference type="GO" id="GO:0051301">
    <property type="term" value="P:cell division"/>
    <property type="evidence" value="ECO:0007669"/>
    <property type="project" value="UniProtKB-KW"/>
</dbReference>
<accession>A0A6L2PP58</accession>
<keyword evidence="9" id="KW-1185">Reference proteome</keyword>
<dbReference type="GO" id="GO:0005654">
    <property type="term" value="C:nucleoplasm"/>
    <property type="evidence" value="ECO:0007669"/>
    <property type="project" value="TreeGrafter"/>
</dbReference>
<dbReference type="FunCoup" id="A0A6L2PP58">
    <property type="interactions" value="1387"/>
</dbReference>
<dbReference type="InterPro" id="IPR003511">
    <property type="entry name" value="HORMA_dom"/>
</dbReference>
<evidence type="ECO:0000256" key="2">
    <source>
        <dbReference type="ARBA" id="ARBA00010348"/>
    </source>
</evidence>
<evidence type="ECO:0000256" key="4">
    <source>
        <dbReference type="ARBA" id="ARBA00022776"/>
    </source>
</evidence>
<dbReference type="PROSITE" id="PS50815">
    <property type="entry name" value="HORMA"/>
    <property type="match status" value="1"/>
</dbReference>
<dbReference type="SUPFAM" id="SSF56019">
    <property type="entry name" value="The spindle assembly checkpoint protein mad2"/>
    <property type="match status" value="1"/>
</dbReference>
<proteinExistence type="inferred from homology"/>
<protein>
    <recommendedName>
        <fullName evidence="7">HORMA domain-containing protein</fullName>
    </recommendedName>
</protein>
<dbReference type="Gene3D" id="3.30.900.10">
    <property type="entry name" value="HORMA domain"/>
    <property type="match status" value="1"/>
</dbReference>
<dbReference type="GO" id="GO:0000776">
    <property type="term" value="C:kinetochore"/>
    <property type="evidence" value="ECO:0007669"/>
    <property type="project" value="TreeGrafter"/>
</dbReference>
<dbReference type="Pfam" id="PF02301">
    <property type="entry name" value="HORMA"/>
    <property type="match status" value="1"/>
</dbReference>
<keyword evidence="6" id="KW-0131">Cell cycle</keyword>
<evidence type="ECO:0000313" key="8">
    <source>
        <dbReference type="EMBL" id="GFG34383.1"/>
    </source>
</evidence>
<keyword evidence="5" id="KW-0539">Nucleus</keyword>
<feature type="domain" description="HORMA" evidence="7">
    <location>
        <begin position="20"/>
        <end position="208"/>
    </location>
</feature>
<dbReference type="PANTHER" id="PTHR11842:SF11">
    <property type="entry name" value="MITOTIC SPINDLE ASSEMBLY CHECKPOINT PROTEIN MAD2A"/>
    <property type="match status" value="1"/>
</dbReference>
<dbReference type="EMBL" id="BLKM01000479">
    <property type="protein sequence ID" value="GFG34383.1"/>
    <property type="molecule type" value="Genomic_DNA"/>
</dbReference>